<dbReference type="PANTHER" id="PTHR30024">
    <property type="entry name" value="ALIPHATIC SULFONATES-BINDING PROTEIN-RELATED"/>
    <property type="match status" value="1"/>
</dbReference>
<evidence type="ECO:0000259" key="3">
    <source>
        <dbReference type="SMART" id="SM00062"/>
    </source>
</evidence>
<name>A0ABX8JKR8_9BACT</name>
<protein>
    <submittedName>
        <fullName evidence="4">NrtA/SsuA/CpmA family ABC transporter substrate-binding protein</fullName>
    </submittedName>
</protein>
<accession>A0ABX8JKR8</accession>
<organism evidence="4 5">
    <name type="scientific">Geomonas diazotrophica</name>
    <dbReference type="NCBI Taxonomy" id="2843197"/>
    <lineage>
        <taxon>Bacteria</taxon>
        <taxon>Pseudomonadati</taxon>
        <taxon>Thermodesulfobacteriota</taxon>
        <taxon>Desulfuromonadia</taxon>
        <taxon>Geobacterales</taxon>
        <taxon>Geobacteraceae</taxon>
        <taxon>Geomonas</taxon>
    </lineage>
</organism>
<dbReference type="PROSITE" id="PS51257">
    <property type="entry name" value="PROKAR_LIPOPROTEIN"/>
    <property type="match status" value="1"/>
</dbReference>
<evidence type="ECO:0000256" key="1">
    <source>
        <dbReference type="ARBA" id="ARBA00010742"/>
    </source>
</evidence>
<dbReference type="Pfam" id="PF09084">
    <property type="entry name" value="NMT1"/>
    <property type="match status" value="1"/>
</dbReference>
<keyword evidence="2" id="KW-0732">Signal</keyword>
<evidence type="ECO:0000313" key="4">
    <source>
        <dbReference type="EMBL" id="QWV97897.1"/>
    </source>
</evidence>
<dbReference type="InterPro" id="IPR001638">
    <property type="entry name" value="Solute-binding_3/MltF_N"/>
</dbReference>
<dbReference type="EMBL" id="CP076724">
    <property type="protein sequence ID" value="QWV97897.1"/>
    <property type="molecule type" value="Genomic_DNA"/>
</dbReference>
<feature type="domain" description="Solute-binding protein family 3/N-terminal" evidence="3">
    <location>
        <begin position="43"/>
        <end position="253"/>
    </location>
</feature>
<dbReference type="Proteomes" id="UP000683493">
    <property type="component" value="Chromosome"/>
</dbReference>
<gene>
    <name evidence="4" type="ORF">KP005_00950</name>
</gene>
<dbReference type="SMART" id="SM00062">
    <property type="entry name" value="PBPb"/>
    <property type="match status" value="1"/>
</dbReference>
<evidence type="ECO:0000313" key="5">
    <source>
        <dbReference type="Proteomes" id="UP000683493"/>
    </source>
</evidence>
<evidence type="ECO:0000256" key="2">
    <source>
        <dbReference type="SAM" id="SignalP"/>
    </source>
</evidence>
<sequence>MLRAALISILCLLIAGCQSPVQHQTGPPLPLRLAYVTRHDCALVQIAVAQGFLRDEGVKVEAQRYDYGKTALQAVLEGKADVATVAETPVMFAALKGQRLSILGSIFTSNRNHAILADRNSGIALPGDLKGRRVAFTSGTTTHMFLSSFLSANGLSSEDVTPVPLAPERIQDALLSGRVDAVSAWGADIKIIARKLAQRSIIFEEPHIYTETFVIAGLTSYVEGNQEAMRRLLRALVRAEEFAARNPKEAQSIVATASGVPVWALSECWSESTRTVGLDHALLITLEEESRWAVKYHLTREAHMLNYLEYIDPRPLLSVKPQAVDQQVLQGDLRP</sequence>
<feature type="chain" id="PRO_5047034933" evidence="2">
    <location>
        <begin position="24"/>
        <end position="335"/>
    </location>
</feature>
<dbReference type="PANTHER" id="PTHR30024:SF42">
    <property type="entry name" value="ALIPHATIC SULFONATES-BINDING PROTEIN-RELATED"/>
    <property type="match status" value="1"/>
</dbReference>
<reference evidence="4 5" key="1">
    <citation type="submission" date="2021-06" db="EMBL/GenBank/DDBJ databases">
        <title>Gemonas diversity in paddy soil.</title>
        <authorList>
            <person name="Liu G."/>
        </authorList>
    </citation>
    <scope>NUCLEOTIDE SEQUENCE [LARGE SCALE GENOMIC DNA]</scope>
    <source>
        <strain evidence="4 5">RG29</strain>
    </source>
</reference>
<dbReference type="CDD" id="cd01008">
    <property type="entry name" value="PBP2_NrtA_SsuA_CpmA_like"/>
    <property type="match status" value="1"/>
</dbReference>
<proteinExistence type="inferred from homology"/>
<keyword evidence="5" id="KW-1185">Reference proteome</keyword>
<comment type="similarity">
    <text evidence="1">Belongs to the bacterial solute-binding protein SsuA/TauA family.</text>
</comment>
<feature type="signal peptide" evidence="2">
    <location>
        <begin position="1"/>
        <end position="23"/>
    </location>
</feature>
<dbReference type="InterPro" id="IPR015168">
    <property type="entry name" value="SsuA/THI5"/>
</dbReference>